<proteinExistence type="predicted"/>
<keyword evidence="1" id="KW-0472">Membrane</keyword>
<dbReference type="AlphaFoldDB" id="V6STW1"/>
<dbReference type="InterPro" id="IPR025333">
    <property type="entry name" value="DUF4239"/>
</dbReference>
<evidence type="ECO:0000256" key="1">
    <source>
        <dbReference type="SAM" id="Phobius"/>
    </source>
</evidence>
<keyword evidence="3" id="KW-1185">Reference proteome</keyword>
<comment type="caution">
    <text evidence="2">The sequence shown here is derived from an EMBL/GenBank/DDBJ whole genome shotgun (WGS) entry which is preliminary data.</text>
</comment>
<reference evidence="2 3" key="1">
    <citation type="submission" date="2013-08" db="EMBL/GenBank/DDBJ databases">
        <title>Flavobacterium limnosediminis JC2902 genome sequencing.</title>
        <authorList>
            <person name="Lee K."/>
            <person name="Yi H."/>
            <person name="Park S."/>
            <person name="Chun J."/>
        </authorList>
    </citation>
    <scope>NUCLEOTIDE SEQUENCE [LARGE SCALE GENOMIC DNA]</scope>
    <source>
        <strain evidence="2 3">JC2902</strain>
    </source>
</reference>
<sequence>MEFTLLYKTPTHIIIILLFFLSLLFHWIGYKIKQKRIVENRQTKNENLGPVEGSLLGLLALLLAFTFNMASTRYDQRRQVIVEEANHIGTAVLRADLYPDSIRIPLRSDFKKYVESRITYYNAGIDDEKLNDALQQSEQISARIWKRVAEAAQDPKNLVRSAQMIPAMNNMIDVVTTRDTTKNATVPESILWLLLILVLSSSFIIGYDNEKKINKVLITGFATMISLTVFVILDLDKPRRGFINNNRAEQKIEALRSMFVENK</sequence>
<dbReference type="Proteomes" id="UP000018004">
    <property type="component" value="Unassembled WGS sequence"/>
</dbReference>
<name>V6STW1_9FLAO</name>
<feature type="transmembrane region" description="Helical" evidence="1">
    <location>
        <begin position="12"/>
        <end position="30"/>
    </location>
</feature>
<keyword evidence="1" id="KW-1133">Transmembrane helix</keyword>
<organism evidence="2 3">
    <name type="scientific">Flavobacterium limnosediminis JC2902</name>
    <dbReference type="NCBI Taxonomy" id="1341181"/>
    <lineage>
        <taxon>Bacteria</taxon>
        <taxon>Pseudomonadati</taxon>
        <taxon>Bacteroidota</taxon>
        <taxon>Flavobacteriia</taxon>
        <taxon>Flavobacteriales</taxon>
        <taxon>Flavobacteriaceae</taxon>
        <taxon>Flavobacterium</taxon>
    </lineage>
</organism>
<feature type="transmembrane region" description="Helical" evidence="1">
    <location>
        <begin position="50"/>
        <end position="70"/>
    </location>
</feature>
<feature type="transmembrane region" description="Helical" evidence="1">
    <location>
        <begin position="213"/>
        <end position="233"/>
    </location>
</feature>
<gene>
    <name evidence="2" type="ORF">FLJC2902T_00880</name>
</gene>
<evidence type="ECO:0000313" key="2">
    <source>
        <dbReference type="EMBL" id="ESU29617.1"/>
    </source>
</evidence>
<dbReference type="Pfam" id="PF14023">
    <property type="entry name" value="Bestrophin-like"/>
    <property type="match status" value="1"/>
</dbReference>
<dbReference type="EMBL" id="AVGG01000001">
    <property type="protein sequence ID" value="ESU29617.1"/>
    <property type="molecule type" value="Genomic_DNA"/>
</dbReference>
<dbReference type="eggNOG" id="ENOG502Z8P1">
    <property type="taxonomic scope" value="Bacteria"/>
</dbReference>
<keyword evidence="1" id="KW-0812">Transmembrane</keyword>
<accession>V6STW1</accession>
<dbReference type="OrthoDB" id="677192at2"/>
<dbReference type="STRING" id="1341181.FLJC2902T_00880"/>
<evidence type="ECO:0008006" key="4">
    <source>
        <dbReference type="Google" id="ProtNLM"/>
    </source>
</evidence>
<protein>
    <recommendedName>
        <fullName evidence="4">DUF4239 domain-containing protein</fullName>
    </recommendedName>
</protein>
<dbReference type="PATRIC" id="fig|1341181.4.peg.85"/>
<feature type="transmembrane region" description="Helical" evidence="1">
    <location>
        <begin position="190"/>
        <end position="207"/>
    </location>
</feature>
<evidence type="ECO:0000313" key="3">
    <source>
        <dbReference type="Proteomes" id="UP000018004"/>
    </source>
</evidence>